<dbReference type="PANTHER" id="PTHR43329">
    <property type="entry name" value="EPOXIDE HYDROLASE"/>
    <property type="match status" value="1"/>
</dbReference>
<dbReference type="EMBL" id="BAAAQM010000070">
    <property type="protein sequence ID" value="GAA2001156.1"/>
    <property type="molecule type" value="Genomic_DNA"/>
</dbReference>
<reference evidence="2 3" key="1">
    <citation type="journal article" date="2019" name="Int. J. Syst. Evol. Microbiol.">
        <title>The Global Catalogue of Microorganisms (GCM) 10K type strain sequencing project: providing services to taxonomists for standard genome sequencing and annotation.</title>
        <authorList>
            <consortium name="The Broad Institute Genomics Platform"/>
            <consortium name="The Broad Institute Genome Sequencing Center for Infectious Disease"/>
            <person name="Wu L."/>
            <person name="Ma J."/>
        </authorList>
    </citation>
    <scope>NUCLEOTIDE SEQUENCE [LARGE SCALE GENOMIC DNA]</scope>
    <source>
        <strain evidence="2 3">JCM 16013</strain>
    </source>
</reference>
<proteinExistence type="predicted"/>
<dbReference type="SUPFAM" id="SSF53474">
    <property type="entry name" value="alpha/beta-Hydrolases"/>
    <property type="match status" value="1"/>
</dbReference>
<keyword evidence="3" id="KW-1185">Reference proteome</keyword>
<name>A0ABN2T803_9ACTN</name>
<gene>
    <name evidence="2" type="ORF">GCM10009838_78590</name>
</gene>
<dbReference type="Proteomes" id="UP001499854">
    <property type="component" value="Unassembled WGS sequence"/>
</dbReference>
<evidence type="ECO:0000259" key="1">
    <source>
        <dbReference type="Pfam" id="PF00561"/>
    </source>
</evidence>
<evidence type="ECO:0000313" key="2">
    <source>
        <dbReference type="EMBL" id="GAA2001156.1"/>
    </source>
</evidence>
<sequence>MSAARRHSPLESQLMIPADETFDGTFPFTPHFSSAPGFRMHYVDQGVGPVLLFLHGEPTWSYLFRHAIDDLSGTHRVVAPDHMGFGKSETPADRSYRLQDHIDNLEALVLDLDLRDITLVMHDFGGPVGMGLIARHPHRVSRVVSVNAPTPFGQPGLPAALAAAASEAPWFQWIVQAHKEGTLDDVLGELGYNILSTLKLNGFQDTTVITPIWIRAYASAFPTRASTLGALGWAEGFATGAHTFEPPTAEARNLLPSMPALAVWGMEDRTLDAAQFLPLFREIFPHGHVSELPGVGHYAFEDAPRSISALLKLFLQMSP</sequence>
<dbReference type="Gene3D" id="3.40.50.1820">
    <property type="entry name" value="alpha/beta hydrolase"/>
    <property type="match status" value="1"/>
</dbReference>
<organism evidence="2 3">
    <name type="scientific">Catenulispora subtropica</name>
    <dbReference type="NCBI Taxonomy" id="450798"/>
    <lineage>
        <taxon>Bacteria</taxon>
        <taxon>Bacillati</taxon>
        <taxon>Actinomycetota</taxon>
        <taxon>Actinomycetes</taxon>
        <taxon>Catenulisporales</taxon>
        <taxon>Catenulisporaceae</taxon>
        <taxon>Catenulispora</taxon>
    </lineage>
</organism>
<dbReference type="GO" id="GO:0016787">
    <property type="term" value="F:hydrolase activity"/>
    <property type="evidence" value="ECO:0007669"/>
    <property type="project" value="UniProtKB-KW"/>
</dbReference>
<protein>
    <submittedName>
        <fullName evidence="2">Alpha/beta fold hydrolase</fullName>
    </submittedName>
</protein>
<accession>A0ABN2T803</accession>
<dbReference type="PRINTS" id="PR00111">
    <property type="entry name" value="ABHYDROLASE"/>
</dbReference>
<comment type="caution">
    <text evidence="2">The sequence shown here is derived from an EMBL/GenBank/DDBJ whole genome shotgun (WGS) entry which is preliminary data.</text>
</comment>
<dbReference type="InterPro" id="IPR000073">
    <property type="entry name" value="AB_hydrolase_1"/>
</dbReference>
<dbReference type="Pfam" id="PF00561">
    <property type="entry name" value="Abhydrolase_1"/>
    <property type="match status" value="1"/>
</dbReference>
<feature type="domain" description="AB hydrolase-1" evidence="1">
    <location>
        <begin position="49"/>
        <end position="304"/>
    </location>
</feature>
<keyword evidence="2" id="KW-0378">Hydrolase</keyword>
<dbReference type="InterPro" id="IPR029058">
    <property type="entry name" value="AB_hydrolase_fold"/>
</dbReference>
<evidence type="ECO:0000313" key="3">
    <source>
        <dbReference type="Proteomes" id="UP001499854"/>
    </source>
</evidence>